<dbReference type="NCBIfam" id="TIGR00317">
    <property type="entry name" value="cobS"/>
    <property type="match status" value="1"/>
</dbReference>
<dbReference type="HAMAP" id="MF_00719">
    <property type="entry name" value="CobS"/>
    <property type="match status" value="1"/>
</dbReference>
<comment type="function">
    <text evidence="14 19">Joins adenosylcobinamide-GDP and alpha-ribazole to generate adenosylcobalamin (Ado-cobalamin). Also synthesizes adenosylcobalamin 5'-phosphate from adenosylcobinamide-GDP and alpha-ribazole 5'-phosphate.</text>
</comment>
<dbReference type="EC" id="2.7.8.26" evidence="5 19"/>
<feature type="transmembrane region" description="Helical" evidence="19">
    <location>
        <begin position="29"/>
        <end position="49"/>
    </location>
</feature>
<keyword evidence="11 19" id="KW-0460">Magnesium</keyword>
<keyword evidence="21" id="KW-1185">Reference proteome</keyword>
<feature type="transmembrane region" description="Helical" evidence="19">
    <location>
        <begin position="58"/>
        <end position="76"/>
    </location>
</feature>
<evidence type="ECO:0000256" key="3">
    <source>
        <dbReference type="ARBA" id="ARBA00004663"/>
    </source>
</evidence>
<protein>
    <recommendedName>
        <fullName evidence="6 19">Adenosylcobinamide-GDP ribazoletransferase</fullName>
        <ecNumber evidence="5 19">2.7.8.26</ecNumber>
    </recommendedName>
    <alternativeName>
        <fullName evidence="16 19">Cobalamin synthase</fullName>
    </alternativeName>
    <alternativeName>
        <fullName evidence="15 19">Cobalamin-5'-phosphate synthase</fullName>
    </alternativeName>
</protein>
<dbReference type="PANTHER" id="PTHR34148:SF1">
    <property type="entry name" value="ADENOSYLCOBINAMIDE-GDP RIBAZOLETRANSFERASE"/>
    <property type="match status" value="1"/>
</dbReference>
<evidence type="ECO:0000256" key="18">
    <source>
        <dbReference type="ARBA" id="ARBA00049504"/>
    </source>
</evidence>
<organism evidence="20 21">
    <name type="scientific">Tepidanaerobacter acetatoxydans (strain DSM 21804 / JCM 16047 / Re1)</name>
    <dbReference type="NCBI Taxonomy" id="1209989"/>
    <lineage>
        <taxon>Bacteria</taxon>
        <taxon>Bacillati</taxon>
        <taxon>Bacillota</taxon>
        <taxon>Clostridia</taxon>
        <taxon>Thermosediminibacterales</taxon>
        <taxon>Tepidanaerobacteraceae</taxon>
        <taxon>Tepidanaerobacter</taxon>
    </lineage>
</organism>
<feature type="transmembrane region" description="Helical" evidence="19">
    <location>
        <begin position="104"/>
        <end position="123"/>
    </location>
</feature>
<keyword evidence="8 19" id="KW-0169">Cobalamin biosynthesis</keyword>
<evidence type="ECO:0000256" key="7">
    <source>
        <dbReference type="ARBA" id="ARBA00022475"/>
    </source>
</evidence>
<comment type="pathway">
    <text evidence="3 19">Cofactor biosynthesis; adenosylcobalamin biosynthesis; adenosylcobalamin from cob(II)yrinate a,c-diamide: step 7/7.</text>
</comment>
<evidence type="ECO:0000256" key="13">
    <source>
        <dbReference type="ARBA" id="ARBA00023136"/>
    </source>
</evidence>
<evidence type="ECO:0000256" key="9">
    <source>
        <dbReference type="ARBA" id="ARBA00022679"/>
    </source>
</evidence>
<evidence type="ECO:0000256" key="19">
    <source>
        <dbReference type="HAMAP-Rule" id="MF_00719"/>
    </source>
</evidence>
<dbReference type="KEGG" id="tae:TepiRe1_1102"/>
<keyword evidence="12 19" id="KW-1133">Transmembrane helix</keyword>
<comment type="similarity">
    <text evidence="4 19">Belongs to the CobS family.</text>
</comment>
<keyword evidence="10 19" id="KW-0812">Transmembrane</keyword>
<evidence type="ECO:0000256" key="6">
    <source>
        <dbReference type="ARBA" id="ARBA00015850"/>
    </source>
</evidence>
<comment type="cofactor">
    <cofactor evidence="1 19">
        <name>Mg(2+)</name>
        <dbReference type="ChEBI" id="CHEBI:18420"/>
    </cofactor>
</comment>
<comment type="catalytic activity">
    <reaction evidence="17 19">
        <text>alpha-ribazole + adenosylcob(III)inamide-GDP = adenosylcob(III)alamin + GMP + H(+)</text>
        <dbReference type="Rhea" id="RHEA:16049"/>
        <dbReference type="ChEBI" id="CHEBI:10329"/>
        <dbReference type="ChEBI" id="CHEBI:15378"/>
        <dbReference type="ChEBI" id="CHEBI:18408"/>
        <dbReference type="ChEBI" id="CHEBI:58115"/>
        <dbReference type="ChEBI" id="CHEBI:60487"/>
        <dbReference type="EC" id="2.7.8.26"/>
    </reaction>
</comment>
<gene>
    <name evidence="19 20" type="primary">cobS</name>
    <name evidence="20" type="ordered locus">TEPIRE1_1102</name>
</gene>
<evidence type="ECO:0000256" key="1">
    <source>
        <dbReference type="ARBA" id="ARBA00001946"/>
    </source>
</evidence>
<dbReference type="OrthoDB" id="9794626at2"/>
<evidence type="ECO:0000256" key="14">
    <source>
        <dbReference type="ARBA" id="ARBA00025228"/>
    </source>
</evidence>
<evidence type="ECO:0000256" key="16">
    <source>
        <dbReference type="ARBA" id="ARBA00032853"/>
    </source>
</evidence>
<evidence type="ECO:0000256" key="11">
    <source>
        <dbReference type="ARBA" id="ARBA00022842"/>
    </source>
</evidence>
<keyword evidence="7 19" id="KW-1003">Cell membrane</keyword>
<dbReference type="GO" id="GO:0051073">
    <property type="term" value="F:adenosylcobinamide-GDP ribazoletransferase activity"/>
    <property type="evidence" value="ECO:0007669"/>
    <property type="project" value="UniProtKB-UniRule"/>
</dbReference>
<dbReference type="STRING" id="1209989.TepRe1_1005"/>
<dbReference type="KEGG" id="tep:TepRe1_1005"/>
<dbReference type="AlphaFoldDB" id="F4LRT5"/>
<feature type="transmembrane region" description="Helical" evidence="19">
    <location>
        <begin position="135"/>
        <end position="156"/>
    </location>
</feature>
<proteinExistence type="inferred from homology"/>
<accession>L0S019</accession>
<feature type="transmembrane region" description="Helical" evidence="19">
    <location>
        <begin position="223"/>
        <end position="243"/>
    </location>
</feature>
<keyword evidence="13 19" id="KW-0472">Membrane</keyword>
<feature type="transmembrane region" description="Helical" evidence="19">
    <location>
        <begin position="193"/>
        <end position="211"/>
    </location>
</feature>
<dbReference type="InterPro" id="IPR003805">
    <property type="entry name" value="CobS"/>
</dbReference>
<reference evidence="21" key="1">
    <citation type="journal article" date="2013" name="Genome Announc.">
        <title>First genome sequence of a syntrophic acetate-oxidizing bacterium, Tepidanaerobacter acetatoxydans strain Re1.</title>
        <authorList>
            <person name="Manzoor S."/>
            <person name="Bongcam-Rudloff E."/>
            <person name="Schnurer A."/>
            <person name="Muller B."/>
        </authorList>
    </citation>
    <scope>NUCLEOTIDE SEQUENCE [LARGE SCALE GENOMIC DNA]</scope>
    <source>
        <strain evidence="21">Re1</strain>
    </source>
</reference>
<dbReference type="Proteomes" id="UP000010802">
    <property type="component" value="Chromosome"/>
</dbReference>
<dbReference type="GO" id="GO:0009236">
    <property type="term" value="P:cobalamin biosynthetic process"/>
    <property type="evidence" value="ECO:0007669"/>
    <property type="project" value="UniProtKB-UniRule"/>
</dbReference>
<evidence type="ECO:0000313" key="21">
    <source>
        <dbReference type="Proteomes" id="UP000010802"/>
    </source>
</evidence>
<dbReference type="GO" id="GO:0008818">
    <property type="term" value="F:cobalamin 5'-phosphate synthase activity"/>
    <property type="evidence" value="ECO:0007669"/>
    <property type="project" value="UniProtKB-UniRule"/>
</dbReference>
<evidence type="ECO:0000256" key="8">
    <source>
        <dbReference type="ARBA" id="ARBA00022573"/>
    </source>
</evidence>
<evidence type="ECO:0000256" key="10">
    <source>
        <dbReference type="ARBA" id="ARBA00022692"/>
    </source>
</evidence>
<evidence type="ECO:0000256" key="12">
    <source>
        <dbReference type="ARBA" id="ARBA00022989"/>
    </source>
</evidence>
<dbReference type="HOGENOM" id="CLU_057426_1_2_9"/>
<name>F4LRT5_TEPAE</name>
<dbReference type="UniPathway" id="UPA00148">
    <property type="reaction ID" value="UER00238"/>
</dbReference>
<dbReference type="PATRIC" id="fig|1209989.3.peg.1210"/>
<evidence type="ECO:0000256" key="4">
    <source>
        <dbReference type="ARBA" id="ARBA00010561"/>
    </source>
</evidence>
<dbReference type="eggNOG" id="COG0368">
    <property type="taxonomic scope" value="Bacteria"/>
</dbReference>
<dbReference type="EMBL" id="HF563609">
    <property type="protein sequence ID" value="CCP25819.1"/>
    <property type="molecule type" value="Genomic_DNA"/>
</dbReference>
<comment type="catalytic activity">
    <reaction evidence="18 19">
        <text>alpha-ribazole 5'-phosphate + adenosylcob(III)inamide-GDP = adenosylcob(III)alamin 5'-phosphate + GMP + H(+)</text>
        <dbReference type="Rhea" id="RHEA:23560"/>
        <dbReference type="ChEBI" id="CHEBI:15378"/>
        <dbReference type="ChEBI" id="CHEBI:57918"/>
        <dbReference type="ChEBI" id="CHEBI:58115"/>
        <dbReference type="ChEBI" id="CHEBI:60487"/>
        <dbReference type="ChEBI" id="CHEBI:60493"/>
        <dbReference type="EC" id="2.7.8.26"/>
    </reaction>
</comment>
<evidence type="ECO:0000256" key="5">
    <source>
        <dbReference type="ARBA" id="ARBA00013200"/>
    </source>
</evidence>
<evidence type="ECO:0000313" key="20">
    <source>
        <dbReference type="EMBL" id="CCP25819.1"/>
    </source>
</evidence>
<evidence type="ECO:0000256" key="2">
    <source>
        <dbReference type="ARBA" id="ARBA00004651"/>
    </source>
</evidence>
<dbReference type="PANTHER" id="PTHR34148">
    <property type="entry name" value="ADENOSYLCOBINAMIDE-GDP RIBAZOLETRANSFERASE"/>
    <property type="match status" value="1"/>
</dbReference>
<feature type="transmembrane region" description="Helical" evidence="19">
    <location>
        <begin position="168"/>
        <end position="186"/>
    </location>
</feature>
<sequence length="245" mass="26823">MGFYVAILFLTRIPFPQIELDEGKIASSLPFFPCAGAVIGGILSLIYILGQKVLPHEVAAGLTVIISIIITGGMHLDGFADTMDALFCYGDREKKLAVMKDSRIGAYGVIGIVSVILLKYVLVASLPKVYVIQSLIGFPVLSRWMMTFSIVFYPYIREKGLGKAFTSQKISAFIIASIATIIIMYIMLGLKSLIVIIGVFMAGLLFILYLTRHFGGMTGDTYGATNEFCEIIALLMFIILSYGTR</sequence>
<comment type="subcellular location">
    <subcellularLocation>
        <location evidence="2 19">Cell membrane</location>
        <topology evidence="2 19">Multi-pass membrane protein</topology>
    </subcellularLocation>
</comment>
<evidence type="ECO:0000256" key="15">
    <source>
        <dbReference type="ARBA" id="ARBA00032605"/>
    </source>
</evidence>
<dbReference type="Pfam" id="PF02654">
    <property type="entry name" value="CobS"/>
    <property type="match status" value="1"/>
</dbReference>
<evidence type="ECO:0000256" key="17">
    <source>
        <dbReference type="ARBA" id="ARBA00048623"/>
    </source>
</evidence>
<accession>F4LRT5</accession>
<dbReference type="RefSeq" id="WP_013778076.1">
    <property type="nucleotide sequence ID" value="NC_015519.1"/>
</dbReference>
<keyword evidence="9 19" id="KW-0808">Transferase</keyword>
<dbReference type="GO" id="GO:0005886">
    <property type="term" value="C:plasma membrane"/>
    <property type="evidence" value="ECO:0007669"/>
    <property type="project" value="UniProtKB-SubCell"/>
</dbReference>